<dbReference type="Proteomes" id="UP001519289">
    <property type="component" value="Unassembled WGS sequence"/>
</dbReference>
<keyword evidence="2" id="KW-1185">Reference proteome</keyword>
<sequence length="89" mass="9519">MFWILLGVVIAVVLALLPWGAVIGAGLALGVLMHIASLLEQLLDHLRGQSGDPTAATVPDPETLLRRLARARLAPRGKYRSKRSEAGGR</sequence>
<evidence type="ECO:0000313" key="1">
    <source>
        <dbReference type="EMBL" id="MBP2017604.1"/>
    </source>
</evidence>
<gene>
    <name evidence="1" type="ORF">J2Z79_000989</name>
</gene>
<dbReference type="EMBL" id="JAGGLG010000006">
    <property type="protein sequence ID" value="MBP2017604.1"/>
    <property type="molecule type" value="Genomic_DNA"/>
</dbReference>
<reference evidence="1 2" key="1">
    <citation type="submission" date="2021-03" db="EMBL/GenBank/DDBJ databases">
        <title>Genomic Encyclopedia of Type Strains, Phase IV (KMG-IV): sequencing the most valuable type-strain genomes for metagenomic binning, comparative biology and taxonomic classification.</title>
        <authorList>
            <person name="Goeker M."/>
        </authorList>
    </citation>
    <scope>NUCLEOTIDE SEQUENCE [LARGE SCALE GENOMIC DNA]</scope>
    <source>
        <strain evidence="1 2">DSM 27138</strain>
    </source>
</reference>
<protein>
    <submittedName>
        <fullName evidence="1">Uncharacterized protein</fullName>
    </submittedName>
</protein>
<dbReference type="RefSeq" id="WP_209465749.1">
    <property type="nucleotide sequence ID" value="NZ_JAGGLG010000006.1"/>
</dbReference>
<organism evidence="1 2">
    <name type="scientific">Symbiobacterium terraclitae</name>
    <dbReference type="NCBI Taxonomy" id="557451"/>
    <lineage>
        <taxon>Bacteria</taxon>
        <taxon>Bacillati</taxon>
        <taxon>Bacillota</taxon>
        <taxon>Clostridia</taxon>
        <taxon>Eubacteriales</taxon>
        <taxon>Symbiobacteriaceae</taxon>
        <taxon>Symbiobacterium</taxon>
    </lineage>
</organism>
<proteinExistence type="predicted"/>
<comment type="caution">
    <text evidence="1">The sequence shown here is derived from an EMBL/GenBank/DDBJ whole genome shotgun (WGS) entry which is preliminary data.</text>
</comment>
<accession>A0ABS4JPY9</accession>
<name>A0ABS4JPY9_9FIRM</name>
<evidence type="ECO:0000313" key="2">
    <source>
        <dbReference type="Proteomes" id="UP001519289"/>
    </source>
</evidence>